<dbReference type="InterPro" id="IPR001254">
    <property type="entry name" value="Trypsin_dom"/>
</dbReference>
<evidence type="ECO:0000313" key="10">
    <source>
        <dbReference type="RefSeq" id="XP_028149054.1"/>
    </source>
</evidence>
<feature type="domain" description="Peptidase S1" evidence="9">
    <location>
        <begin position="32"/>
        <end position="259"/>
    </location>
</feature>
<sequence>MNFSMRVTVLIACIVLIANQCESAVLGNNYRIVGGNDTTIEQHPWIVSIQFLRVHFCGGALVDEETVITAAHCFNDVSGRITILAGTADLTQEGTSIKVKSILIHENYNPDVGSLDHDIAILKLSEKITFSDKIQPINLPEEDIDVPKDTKVSTAGWGVTEEGGTTSSDILLEINIKIVDRQTCKKLLEEQSEVTERMICAGDLKGGVDTCQNDSGGPLELNTTLIGIVSWGYGCGEAGYPGVYTHVARFRSWIKQHAGV</sequence>
<gene>
    <name evidence="10" type="primary">LOC114342442</name>
</gene>
<keyword evidence="2" id="KW-0645">Protease</keyword>
<dbReference type="SUPFAM" id="SSF50494">
    <property type="entry name" value="Trypsin-like serine proteases"/>
    <property type="match status" value="1"/>
</dbReference>
<accession>A0A6P7GGX3</accession>
<dbReference type="InterPro" id="IPR009003">
    <property type="entry name" value="Peptidase_S1_PA"/>
</dbReference>
<feature type="signal peptide" evidence="8">
    <location>
        <begin position="1"/>
        <end position="23"/>
    </location>
</feature>
<name>A0A6P7GGX3_DIAVI</name>
<dbReference type="InParanoid" id="A0A6P7GGX3"/>
<organism evidence="10">
    <name type="scientific">Diabrotica virgifera virgifera</name>
    <name type="common">western corn rootworm</name>
    <dbReference type="NCBI Taxonomy" id="50390"/>
    <lineage>
        <taxon>Eukaryota</taxon>
        <taxon>Metazoa</taxon>
        <taxon>Ecdysozoa</taxon>
        <taxon>Arthropoda</taxon>
        <taxon>Hexapoda</taxon>
        <taxon>Insecta</taxon>
        <taxon>Pterygota</taxon>
        <taxon>Neoptera</taxon>
        <taxon>Endopterygota</taxon>
        <taxon>Coleoptera</taxon>
        <taxon>Polyphaga</taxon>
        <taxon>Cucujiformia</taxon>
        <taxon>Chrysomeloidea</taxon>
        <taxon>Chrysomelidae</taxon>
        <taxon>Galerucinae</taxon>
        <taxon>Diabroticina</taxon>
        <taxon>Diabroticites</taxon>
        <taxon>Diabrotica</taxon>
    </lineage>
</organism>
<evidence type="ECO:0000256" key="7">
    <source>
        <dbReference type="ARBA" id="ARBA00023157"/>
    </source>
</evidence>
<dbReference type="GO" id="GO:0004252">
    <property type="term" value="F:serine-type endopeptidase activity"/>
    <property type="evidence" value="ECO:0007669"/>
    <property type="project" value="InterPro"/>
</dbReference>
<dbReference type="SMART" id="SM00020">
    <property type="entry name" value="Tryp_SPc"/>
    <property type="match status" value="1"/>
</dbReference>
<keyword evidence="7" id="KW-1015">Disulfide bond</keyword>
<evidence type="ECO:0000256" key="3">
    <source>
        <dbReference type="ARBA" id="ARBA00022729"/>
    </source>
</evidence>
<dbReference type="PANTHER" id="PTHR24252">
    <property type="entry name" value="ACROSIN-RELATED"/>
    <property type="match status" value="1"/>
</dbReference>
<comment type="similarity">
    <text evidence="1">Belongs to the peptidase S1 family.</text>
</comment>
<dbReference type="FunCoup" id="A0A6P7GGX3">
    <property type="interactions" value="34"/>
</dbReference>
<evidence type="ECO:0000256" key="1">
    <source>
        <dbReference type="ARBA" id="ARBA00007664"/>
    </source>
</evidence>
<evidence type="ECO:0000256" key="5">
    <source>
        <dbReference type="ARBA" id="ARBA00022825"/>
    </source>
</evidence>
<dbReference type="Pfam" id="PF00089">
    <property type="entry name" value="Trypsin"/>
    <property type="match status" value="1"/>
</dbReference>
<evidence type="ECO:0000256" key="8">
    <source>
        <dbReference type="SAM" id="SignalP"/>
    </source>
</evidence>
<dbReference type="InterPro" id="IPR043504">
    <property type="entry name" value="Peptidase_S1_PA_chymotrypsin"/>
</dbReference>
<dbReference type="FunFam" id="2.40.10.10:FF:000077">
    <property type="entry name" value="Predicted protein"/>
    <property type="match status" value="1"/>
</dbReference>
<dbReference type="InterPro" id="IPR001314">
    <property type="entry name" value="Peptidase_S1A"/>
</dbReference>
<protein>
    <submittedName>
        <fullName evidence="10">Trypsin-1-like</fullName>
    </submittedName>
</protein>
<dbReference type="PANTHER" id="PTHR24252:SF10">
    <property type="entry name" value="SERINE PROTEASE 56"/>
    <property type="match status" value="1"/>
</dbReference>
<keyword evidence="4" id="KW-0378">Hydrolase</keyword>
<evidence type="ECO:0000256" key="6">
    <source>
        <dbReference type="ARBA" id="ARBA00023145"/>
    </source>
</evidence>
<proteinExistence type="inferred from homology"/>
<dbReference type="PROSITE" id="PS50240">
    <property type="entry name" value="TRYPSIN_DOM"/>
    <property type="match status" value="1"/>
</dbReference>
<dbReference type="RefSeq" id="XP_028149054.1">
    <property type="nucleotide sequence ID" value="XM_028293253.1"/>
</dbReference>
<keyword evidence="5" id="KW-0720">Serine protease</keyword>
<evidence type="ECO:0000256" key="2">
    <source>
        <dbReference type="ARBA" id="ARBA00022670"/>
    </source>
</evidence>
<dbReference type="GO" id="GO:0006508">
    <property type="term" value="P:proteolysis"/>
    <property type="evidence" value="ECO:0007669"/>
    <property type="project" value="UniProtKB-KW"/>
</dbReference>
<dbReference type="AlphaFoldDB" id="A0A6P7GGX3"/>
<dbReference type="Gene3D" id="2.40.10.10">
    <property type="entry name" value="Trypsin-like serine proteases"/>
    <property type="match status" value="1"/>
</dbReference>
<keyword evidence="6" id="KW-0865">Zymogen</keyword>
<evidence type="ECO:0000259" key="9">
    <source>
        <dbReference type="PROSITE" id="PS50240"/>
    </source>
</evidence>
<evidence type="ECO:0000256" key="4">
    <source>
        <dbReference type="ARBA" id="ARBA00022801"/>
    </source>
</evidence>
<dbReference type="CDD" id="cd00190">
    <property type="entry name" value="Tryp_SPc"/>
    <property type="match status" value="1"/>
</dbReference>
<reference evidence="10" key="1">
    <citation type="submission" date="2025-08" db="UniProtKB">
        <authorList>
            <consortium name="RefSeq"/>
        </authorList>
    </citation>
    <scope>IDENTIFICATION</scope>
</reference>
<keyword evidence="3 8" id="KW-0732">Signal</keyword>
<dbReference type="PRINTS" id="PR00722">
    <property type="entry name" value="CHYMOTRYPSIN"/>
</dbReference>
<feature type="chain" id="PRO_5027843647" evidence="8">
    <location>
        <begin position="24"/>
        <end position="260"/>
    </location>
</feature>
<dbReference type="InterPro" id="IPR018114">
    <property type="entry name" value="TRYPSIN_HIS"/>
</dbReference>
<dbReference type="PROSITE" id="PS00134">
    <property type="entry name" value="TRYPSIN_HIS"/>
    <property type="match status" value="1"/>
</dbReference>